<name>A0AAE0ZW64_9GAST</name>
<sequence length="125" mass="14060">MRKPHDDNSTKHINKLSSLKNLANPGFLRGETKMICFHGRKAFSHVDPIFFGGQSSESWVSRVGLRQNTNRADASSTQSSTDTQSHSRVPQFIMSTSEQALIYSLMCLLTQITMLSIFDILRLGR</sequence>
<keyword evidence="1" id="KW-0472">Membrane</keyword>
<evidence type="ECO:0000313" key="2">
    <source>
        <dbReference type="EMBL" id="KAK3776798.1"/>
    </source>
</evidence>
<protein>
    <submittedName>
        <fullName evidence="2">Uncharacterized protein</fullName>
    </submittedName>
</protein>
<accession>A0AAE0ZW64</accession>
<evidence type="ECO:0000256" key="1">
    <source>
        <dbReference type="SAM" id="Phobius"/>
    </source>
</evidence>
<keyword evidence="1" id="KW-1133">Transmembrane helix</keyword>
<feature type="transmembrane region" description="Helical" evidence="1">
    <location>
        <begin position="100"/>
        <end position="121"/>
    </location>
</feature>
<dbReference type="EMBL" id="JAWDGP010003173">
    <property type="protein sequence ID" value="KAK3776798.1"/>
    <property type="molecule type" value="Genomic_DNA"/>
</dbReference>
<organism evidence="2 3">
    <name type="scientific">Elysia crispata</name>
    <name type="common">lettuce slug</name>
    <dbReference type="NCBI Taxonomy" id="231223"/>
    <lineage>
        <taxon>Eukaryota</taxon>
        <taxon>Metazoa</taxon>
        <taxon>Spiralia</taxon>
        <taxon>Lophotrochozoa</taxon>
        <taxon>Mollusca</taxon>
        <taxon>Gastropoda</taxon>
        <taxon>Heterobranchia</taxon>
        <taxon>Euthyneura</taxon>
        <taxon>Panpulmonata</taxon>
        <taxon>Sacoglossa</taxon>
        <taxon>Placobranchoidea</taxon>
        <taxon>Plakobranchidae</taxon>
        <taxon>Elysia</taxon>
    </lineage>
</organism>
<evidence type="ECO:0000313" key="3">
    <source>
        <dbReference type="Proteomes" id="UP001283361"/>
    </source>
</evidence>
<reference evidence="2" key="1">
    <citation type="journal article" date="2023" name="G3 (Bethesda)">
        <title>A reference genome for the long-term kleptoplast-retaining sea slug Elysia crispata morphotype clarki.</title>
        <authorList>
            <person name="Eastman K.E."/>
            <person name="Pendleton A.L."/>
            <person name="Shaikh M.A."/>
            <person name="Suttiyut T."/>
            <person name="Ogas R."/>
            <person name="Tomko P."/>
            <person name="Gavelis G."/>
            <person name="Widhalm J.R."/>
            <person name="Wisecaver J.H."/>
        </authorList>
    </citation>
    <scope>NUCLEOTIDE SEQUENCE</scope>
    <source>
        <strain evidence="2">ECLA1</strain>
    </source>
</reference>
<proteinExistence type="predicted"/>
<keyword evidence="1" id="KW-0812">Transmembrane</keyword>
<gene>
    <name evidence="2" type="ORF">RRG08_024575</name>
</gene>
<dbReference type="Proteomes" id="UP001283361">
    <property type="component" value="Unassembled WGS sequence"/>
</dbReference>
<dbReference type="AlphaFoldDB" id="A0AAE0ZW64"/>
<comment type="caution">
    <text evidence="2">The sequence shown here is derived from an EMBL/GenBank/DDBJ whole genome shotgun (WGS) entry which is preliminary data.</text>
</comment>
<keyword evidence="3" id="KW-1185">Reference proteome</keyword>